<evidence type="ECO:0000313" key="8">
    <source>
        <dbReference type="EMBL" id="RGN90872.1"/>
    </source>
</evidence>
<feature type="chain" id="PRO_5043182544" description="Peptidoglycan hydrolase PcsB coiled-coil domain-containing protein" evidence="4">
    <location>
        <begin position="31"/>
        <end position="355"/>
    </location>
</feature>
<dbReference type="RefSeq" id="WP_117493994.1">
    <property type="nucleotide sequence ID" value="NZ_CP173381.1"/>
</dbReference>
<dbReference type="Proteomes" id="UP000260841">
    <property type="component" value="Unassembled WGS sequence"/>
</dbReference>
<evidence type="ECO:0000256" key="1">
    <source>
        <dbReference type="ARBA" id="ARBA00022729"/>
    </source>
</evidence>
<evidence type="ECO:0000313" key="11">
    <source>
        <dbReference type="EMBL" id="RHB40752.1"/>
    </source>
</evidence>
<feature type="compositionally biased region" description="Low complexity" evidence="3">
    <location>
        <begin position="222"/>
        <end position="262"/>
    </location>
</feature>
<dbReference type="Proteomes" id="UP000284962">
    <property type="component" value="Unassembled WGS sequence"/>
</dbReference>
<dbReference type="Proteomes" id="UP000261208">
    <property type="component" value="Unassembled WGS sequence"/>
</dbReference>
<dbReference type="Proteomes" id="UP000284883">
    <property type="component" value="Unassembled WGS sequence"/>
</dbReference>
<evidence type="ECO:0000313" key="19">
    <source>
        <dbReference type="Proteomes" id="UP000283325"/>
    </source>
</evidence>
<evidence type="ECO:0000313" key="15">
    <source>
        <dbReference type="Proteomes" id="UP000260664"/>
    </source>
</evidence>
<dbReference type="Gene3D" id="6.10.250.3150">
    <property type="match status" value="1"/>
</dbReference>
<accession>A0A3E4MCN0</accession>
<evidence type="ECO:0000313" key="16">
    <source>
        <dbReference type="Proteomes" id="UP000260841"/>
    </source>
</evidence>
<proteinExistence type="predicted"/>
<evidence type="ECO:0000313" key="23">
    <source>
        <dbReference type="Proteomes" id="UP000285666"/>
    </source>
</evidence>
<evidence type="ECO:0000313" key="22">
    <source>
        <dbReference type="Proteomes" id="UP000284962"/>
    </source>
</evidence>
<gene>
    <name evidence="13" type="ORF">DW054_09415</name>
    <name evidence="12" type="ORF">DW658_04105</name>
    <name evidence="11" type="ORF">DW885_06735</name>
    <name evidence="10" type="ORF">DW957_13155</name>
    <name evidence="9" type="ORF">DWV67_04965</name>
    <name evidence="14" type="ORF">DWZ98_15280</name>
    <name evidence="8" type="ORF">DXB36_09590</name>
    <name evidence="7" type="ORF">DXD10_09010</name>
    <name evidence="6" type="ORF">DXD84_00210</name>
</gene>
<evidence type="ECO:0000313" key="20">
    <source>
        <dbReference type="Proteomes" id="UP000284152"/>
    </source>
</evidence>
<reference evidence="15 16" key="1">
    <citation type="submission" date="2018-08" db="EMBL/GenBank/DDBJ databases">
        <title>A genome reference for cultivated species of the human gut microbiota.</title>
        <authorList>
            <person name="Zou Y."/>
            <person name="Xue W."/>
            <person name="Luo G."/>
        </authorList>
    </citation>
    <scope>NUCLEOTIDE SEQUENCE [LARGE SCALE GENOMIC DNA]</scope>
    <source>
        <strain evidence="9 18">AF12-11</strain>
        <strain evidence="14 19">AF36-1BH</strain>
        <strain evidence="13 20">AF42-21</strain>
        <strain evidence="12 23">AM23-7AC</strain>
        <strain evidence="11 21">AM40-15AC</strain>
        <strain evidence="10 22">AM46-16</strain>
        <strain evidence="8 16">OM03-2</strain>
        <strain evidence="7 17">TF11-11</strain>
        <strain evidence="6 15">TM09-19AC</strain>
    </source>
</reference>
<evidence type="ECO:0000313" key="14">
    <source>
        <dbReference type="EMBL" id="RHL84549.1"/>
    </source>
</evidence>
<organism evidence="7 17">
    <name type="scientific">Dorea formicigenerans</name>
    <dbReference type="NCBI Taxonomy" id="39486"/>
    <lineage>
        <taxon>Bacteria</taxon>
        <taxon>Bacillati</taxon>
        <taxon>Bacillota</taxon>
        <taxon>Clostridia</taxon>
        <taxon>Lachnospirales</taxon>
        <taxon>Lachnospiraceae</taxon>
        <taxon>Dorea</taxon>
    </lineage>
</organism>
<keyword evidence="2" id="KW-0175">Coiled coil</keyword>
<dbReference type="AlphaFoldDB" id="A0A3E4MCN0"/>
<dbReference type="EMBL" id="QRNS01000013">
    <property type="protein sequence ID" value="RHK62834.1"/>
    <property type="molecule type" value="Genomic_DNA"/>
</dbReference>
<feature type="signal peptide" evidence="4">
    <location>
        <begin position="1"/>
        <end position="30"/>
    </location>
</feature>
<evidence type="ECO:0000313" key="7">
    <source>
        <dbReference type="EMBL" id="RGK47479.1"/>
    </source>
</evidence>
<evidence type="ECO:0000313" key="12">
    <source>
        <dbReference type="EMBL" id="RHF79980.1"/>
    </source>
</evidence>
<evidence type="ECO:0000313" key="10">
    <source>
        <dbReference type="EMBL" id="RGZ97878.1"/>
    </source>
</evidence>
<evidence type="ECO:0000256" key="4">
    <source>
        <dbReference type="SAM" id="SignalP"/>
    </source>
</evidence>
<dbReference type="EMBL" id="QSVB01000009">
    <property type="protein sequence ID" value="RGN90872.1"/>
    <property type="molecule type" value="Genomic_DNA"/>
</dbReference>
<dbReference type="EMBL" id="QSQQ01000010">
    <property type="protein sequence ID" value="RGK47479.1"/>
    <property type="molecule type" value="Genomic_DNA"/>
</dbReference>
<evidence type="ECO:0000313" key="17">
    <source>
        <dbReference type="Proteomes" id="UP000261208"/>
    </source>
</evidence>
<dbReference type="Proteomes" id="UP000266376">
    <property type="component" value="Unassembled WGS sequence"/>
</dbReference>
<feature type="compositionally biased region" description="Basic and acidic residues" evidence="3">
    <location>
        <begin position="204"/>
        <end position="221"/>
    </location>
</feature>
<feature type="region of interest" description="Disordered" evidence="3">
    <location>
        <begin position="202"/>
        <end position="271"/>
    </location>
</feature>
<name>A0A3E4MCN0_9FIRM</name>
<dbReference type="EMBL" id="QSOI01000001">
    <property type="protein sequence ID" value="RGI86629.1"/>
    <property type="molecule type" value="Genomic_DNA"/>
</dbReference>
<feature type="coiled-coil region" evidence="2">
    <location>
        <begin position="33"/>
        <end position="88"/>
    </location>
</feature>
<evidence type="ECO:0000256" key="3">
    <source>
        <dbReference type="SAM" id="MobiDB-lite"/>
    </source>
</evidence>
<dbReference type="EMBL" id="QRPD01000018">
    <property type="protein sequence ID" value="RHL84549.1"/>
    <property type="molecule type" value="Genomic_DNA"/>
</dbReference>
<evidence type="ECO:0000313" key="18">
    <source>
        <dbReference type="Proteomes" id="UP000266376"/>
    </source>
</evidence>
<sequence length="355" mass="38780">MNMHKKRIARRGAAFVCAFGVALSAMPVHAAEVKSLEDKTSNLQSQLEGINQDLVTLSNKIAETEAEIEESNNEVYRLEASLQISRNNEEKQYETMKTRIKYMYENGSETMITMLFTADSMGDFLNKAEFIQNITDYDKEMLENMMEIRQGIETQEEDLKSQQQELTDLQSQLNTEQQNLQAKAAATSTDLATVNAQLQAAREAQAKQEEEAQKKAQEEAAKQASASTGNNTSGSSSNNNSSSKPSNSGSNNNSGSSSSNGKYNIPSGGLTPSKGRIWFNGHTETYYSQKVLPGAGLNIPGRHIASDGTIRDKDGYIVLASDDYPKGTVVETSLGAGKVYDSGSGKGNIDLYTDW</sequence>
<evidence type="ECO:0000313" key="9">
    <source>
        <dbReference type="EMBL" id="RGW54492.1"/>
    </source>
</evidence>
<dbReference type="EMBL" id="QSAJ01000008">
    <property type="protein sequence ID" value="RGW54492.1"/>
    <property type="molecule type" value="Genomic_DNA"/>
</dbReference>
<dbReference type="Proteomes" id="UP000260664">
    <property type="component" value="Unassembled WGS sequence"/>
</dbReference>
<feature type="domain" description="Peptidoglycan hydrolase PcsB coiled-coil" evidence="5">
    <location>
        <begin position="90"/>
        <end position="153"/>
    </location>
</feature>
<dbReference type="Proteomes" id="UP000284152">
    <property type="component" value="Unassembled WGS sequence"/>
</dbReference>
<keyword evidence="1 4" id="KW-0732">Signal</keyword>
<dbReference type="EMBL" id="QSEW01000019">
    <property type="protein sequence ID" value="RGZ97878.1"/>
    <property type="molecule type" value="Genomic_DNA"/>
</dbReference>
<comment type="caution">
    <text evidence="7">The sequence shown here is derived from an EMBL/GenBank/DDBJ whole genome shotgun (WGS) entry which is preliminary data.</text>
</comment>
<dbReference type="Proteomes" id="UP000283325">
    <property type="component" value="Unassembled WGS sequence"/>
</dbReference>
<evidence type="ECO:0000313" key="21">
    <source>
        <dbReference type="Proteomes" id="UP000284883"/>
    </source>
</evidence>
<protein>
    <recommendedName>
        <fullName evidence="5">Peptidoglycan hydrolase PcsB coiled-coil domain-containing protein</fullName>
    </recommendedName>
</protein>
<evidence type="ECO:0000313" key="13">
    <source>
        <dbReference type="EMBL" id="RHK62834.1"/>
    </source>
</evidence>
<dbReference type="Pfam" id="PF24568">
    <property type="entry name" value="CC_PcsB"/>
    <property type="match status" value="1"/>
</dbReference>
<dbReference type="Proteomes" id="UP000285666">
    <property type="component" value="Unassembled WGS sequence"/>
</dbReference>
<dbReference type="EMBL" id="QSGQ01000003">
    <property type="protein sequence ID" value="RHB40752.1"/>
    <property type="molecule type" value="Genomic_DNA"/>
</dbReference>
<dbReference type="EMBL" id="QRHN01000003">
    <property type="protein sequence ID" value="RHF79980.1"/>
    <property type="molecule type" value="Genomic_DNA"/>
</dbReference>
<evidence type="ECO:0000313" key="6">
    <source>
        <dbReference type="EMBL" id="RGI86629.1"/>
    </source>
</evidence>
<dbReference type="InterPro" id="IPR057309">
    <property type="entry name" value="PcsB_CC"/>
</dbReference>
<evidence type="ECO:0000256" key="2">
    <source>
        <dbReference type="SAM" id="Coils"/>
    </source>
</evidence>
<evidence type="ECO:0000259" key="5">
    <source>
        <dbReference type="Pfam" id="PF24568"/>
    </source>
</evidence>